<dbReference type="GO" id="GO:0005524">
    <property type="term" value="F:ATP binding"/>
    <property type="evidence" value="ECO:0007669"/>
    <property type="project" value="UniProtKB-KW"/>
</dbReference>
<evidence type="ECO:0000313" key="6">
    <source>
        <dbReference type="EMBL" id="MCQ5060784.1"/>
    </source>
</evidence>
<dbReference type="Pfam" id="PF00005">
    <property type="entry name" value="ABC_tran"/>
    <property type="match status" value="1"/>
</dbReference>
<evidence type="ECO:0000256" key="2">
    <source>
        <dbReference type="ARBA" id="ARBA00022448"/>
    </source>
</evidence>
<dbReference type="PANTHER" id="PTHR42798">
    <property type="entry name" value="LIPOPROTEIN-RELEASING SYSTEM ATP-BINDING PROTEIN LOLD"/>
    <property type="match status" value="1"/>
</dbReference>
<name>A0A2T3G595_9FIRM</name>
<evidence type="ECO:0000313" key="7">
    <source>
        <dbReference type="EMBL" id="PST42704.1"/>
    </source>
</evidence>
<dbReference type="FunFam" id="3.40.50.300:FF:000032">
    <property type="entry name" value="Export ABC transporter ATP-binding protein"/>
    <property type="match status" value="1"/>
</dbReference>
<dbReference type="InterPro" id="IPR003439">
    <property type="entry name" value="ABC_transporter-like_ATP-bd"/>
</dbReference>
<dbReference type="PROSITE" id="PS50893">
    <property type="entry name" value="ABC_TRANSPORTER_2"/>
    <property type="match status" value="1"/>
</dbReference>
<evidence type="ECO:0000256" key="3">
    <source>
        <dbReference type="ARBA" id="ARBA00022741"/>
    </source>
</evidence>
<protein>
    <submittedName>
        <fullName evidence="7">ABC transporter ATP-binding protein</fullName>
    </submittedName>
</protein>
<comment type="similarity">
    <text evidence="1">Belongs to the ABC transporter superfamily.</text>
</comment>
<evidence type="ECO:0000256" key="4">
    <source>
        <dbReference type="ARBA" id="ARBA00022840"/>
    </source>
</evidence>
<keyword evidence="8" id="KW-1185">Reference proteome</keyword>
<dbReference type="Proteomes" id="UP001204814">
    <property type="component" value="Unassembled WGS sequence"/>
</dbReference>
<dbReference type="Proteomes" id="UP000240974">
    <property type="component" value="Unassembled WGS sequence"/>
</dbReference>
<evidence type="ECO:0000313" key="8">
    <source>
        <dbReference type="Proteomes" id="UP000240974"/>
    </source>
</evidence>
<dbReference type="PROSITE" id="PS00211">
    <property type="entry name" value="ABC_TRANSPORTER_1"/>
    <property type="match status" value="1"/>
</dbReference>
<proteinExistence type="inferred from homology"/>
<sequence length="225" mass="25350">MEIVKTINLKKYYKMDNYTVKAVDNINLNINNHEFIAIVGSSGSGKSTLLNLLGGLDKPTSGKVFINNIDITSMDEDELAIFRRRNIGFIFQNYNLIGNLTVLENITLPIELDGNEIPYDFINEILHVLKLEDKKNIYPNKLSGGQQQRVAIARALATRPSIILADEPTGNLDSKTTQEVIGLIKRTSHLFKQTIVMITHNEDIAQLADRIIKIEDGKLRENNDE</sequence>
<feature type="domain" description="ABC transporter" evidence="5">
    <location>
        <begin position="4"/>
        <end position="225"/>
    </location>
</feature>
<dbReference type="InterPro" id="IPR017871">
    <property type="entry name" value="ABC_transporter-like_CS"/>
</dbReference>
<dbReference type="EMBL" id="PYLQ01000003">
    <property type="protein sequence ID" value="PST42704.1"/>
    <property type="molecule type" value="Genomic_DNA"/>
</dbReference>
<dbReference type="InterPro" id="IPR003593">
    <property type="entry name" value="AAA+_ATPase"/>
</dbReference>
<gene>
    <name evidence="7" type="ORF">C7U54_03325</name>
    <name evidence="6" type="ORF">NE542_02885</name>
</gene>
<keyword evidence="3" id="KW-0547">Nucleotide-binding</keyword>
<keyword evidence="4 7" id="KW-0067">ATP-binding</keyword>
<dbReference type="GO" id="GO:0016887">
    <property type="term" value="F:ATP hydrolysis activity"/>
    <property type="evidence" value="ECO:0007669"/>
    <property type="project" value="InterPro"/>
</dbReference>
<reference evidence="7 8" key="1">
    <citation type="journal article" date="2019" name="Int. J. Syst. Evol. Microbiol.">
        <title>Faecalibacillus intestinalis gen. nov., sp. nov. and Faecalibacillus faecis sp. nov., isolated from human faeces.</title>
        <authorList>
            <person name="Seo B."/>
            <person name="Jeon K."/>
            <person name="Baek I."/>
            <person name="Lee Y.M."/>
            <person name="Baek K."/>
            <person name="Ko G."/>
        </authorList>
    </citation>
    <scope>NUCLEOTIDE SEQUENCE [LARGE SCALE GENOMIC DNA]</scope>
    <source>
        <strain evidence="7 8">SNUG30099</strain>
    </source>
</reference>
<dbReference type="InterPro" id="IPR027417">
    <property type="entry name" value="P-loop_NTPase"/>
</dbReference>
<organism evidence="7 8">
    <name type="scientific">Faecalibacillus intestinalis</name>
    <dbReference type="NCBI Taxonomy" id="1982626"/>
    <lineage>
        <taxon>Bacteria</taxon>
        <taxon>Bacillati</taxon>
        <taxon>Bacillota</taxon>
        <taxon>Erysipelotrichia</taxon>
        <taxon>Erysipelotrichales</taxon>
        <taxon>Coprobacillaceae</taxon>
        <taxon>Faecalibacillus</taxon>
    </lineage>
</organism>
<dbReference type="EMBL" id="JANGBO010000001">
    <property type="protein sequence ID" value="MCQ5060784.1"/>
    <property type="molecule type" value="Genomic_DNA"/>
</dbReference>
<accession>A0A2T3G595</accession>
<dbReference type="Gene3D" id="3.40.50.300">
    <property type="entry name" value="P-loop containing nucleotide triphosphate hydrolases"/>
    <property type="match status" value="1"/>
</dbReference>
<dbReference type="RefSeq" id="WP_032091355.1">
    <property type="nucleotide sequence ID" value="NZ_CAKMUM010000001.1"/>
</dbReference>
<dbReference type="PANTHER" id="PTHR42798:SF6">
    <property type="entry name" value="CELL DIVISION ATP-BINDING PROTEIN FTSE"/>
    <property type="match status" value="1"/>
</dbReference>
<dbReference type="CDD" id="cd03255">
    <property type="entry name" value="ABC_MJ0796_LolCDE_FtsE"/>
    <property type="match status" value="1"/>
</dbReference>
<reference evidence="6" key="2">
    <citation type="submission" date="2022-06" db="EMBL/GenBank/DDBJ databases">
        <title>Isolation of gut microbiota from human fecal samples.</title>
        <authorList>
            <person name="Pamer E.G."/>
            <person name="Barat B."/>
            <person name="Waligurski E."/>
            <person name="Medina S."/>
            <person name="Paddock L."/>
            <person name="Mostad J."/>
        </authorList>
    </citation>
    <scope>NUCLEOTIDE SEQUENCE</scope>
    <source>
        <strain evidence="6">DFI.6.24</strain>
    </source>
</reference>
<dbReference type="SMART" id="SM00382">
    <property type="entry name" value="AAA"/>
    <property type="match status" value="1"/>
</dbReference>
<evidence type="ECO:0000259" key="5">
    <source>
        <dbReference type="PROSITE" id="PS50893"/>
    </source>
</evidence>
<keyword evidence="2" id="KW-0813">Transport</keyword>
<dbReference type="SUPFAM" id="SSF52540">
    <property type="entry name" value="P-loop containing nucleoside triphosphate hydrolases"/>
    <property type="match status" value="1"/>
</dbReference>
<comment type="caution">
    <text evidence="7">The sequence shown here is derived from an EMBL/GenBank/DDBJ whole genome shotgun (WGS) entry which is preliminary data.</text>
</comment>
<evidence type="ECO:0000256" key="1">
    <source>
        <dbReference type="ARBA" id="ARBA00005417"/>
    </source>
</evidence>
<dbReference type="GO" id="GO:0022857">
    <property type="term" value="F:transmembrane transporter activity"/>
    <property type="evidence" value="ECO:0007669"/>
    <property type="project" value="UniProtKB-ARBA"/>
</dbReference>
<dbReference type="AlphaFoldDB" id="A0A2T3G595"/>
<dbReference type="GO" id="GO:0098796">
    <property type="term" value="C:membrane protein complex"/>
    <property type="evidence" value="ECO:0007669"/>
    <property type="project" value="UniProtKB-ARBA"/>
</dbReference>
<dbReference type="InterPro" id="IPR017911">
    <property type="entry name" value="MacB-like_ATP-bd"/>
</dbReference>